<dbReference type="Gene3D" id="3.30.1330.60">
    <property type="entry name" value="OmpA-like domain"/>
    <property type="match status" value="1"/>
</dbReference>
<evidence type="ECO:0000256" key="4">
    <source>
        <dbReference type="PROSITE-ProRule" id="PRU00473"/>
    </source>
</evidence>
<feature type="region of interest" description="Disordered" evidence="5">
    <location>
        <begin position="24"/>
        <end position="57"/>
    </location>
</feature>
<comment type="subcellular location">
    <subcellularLocation>
        <location evidence="1">Cell outer membrane</location>
    </subcellularLocation>
</comment>
<dbReference type="InterPro" id="IPR036737">
    <property type="entry name" value="OmpA-like_sf"/>
</dbReference>
<dbReference type="RefSeq" id="WP_346031277.1">
    <property type="nucleotide sequence ID" value="NZ_BAABHV010000001.1"/>
</dbReference>
<keyword evidence="3" id="KW-0998">Cell outer membrane</keyword>
<evidence type="ECO:0000313" key="9">
    <source>
        <dbReference type="Proteomes" id="UP001500518"/>
    </source>
</evidence>
<feature type="chain" id="PRO_5047280499" description="OmpA-like domain-containing protein" evidence="6">
    <location>
        <begin position="20"/>
        <end position="209"/>
    </location>
</feature>
<feature type="signal peptide" evidence="6">
    <location>
        <begin position="1"/>
        <end position="19"/>
    </location>
</feature>
<keyword evidence="2 4" id="KW-0472">Membrane</keyword>
<keyword evidence="6" id="KW-0732">Signal</keyword>
<sequence length="209" mass="22177">MKPFLTLAGSLALALTLSACEMRRDGEAEEPVPQEGAEAPAGTATPTPSQSASPVASIIRDAAAPLAEDIELPVQPVELTLPFPDGTDISAAVERRLAGLMERRAIEEDWPVILAGHTDSGGNDQANLRASRARAEAVAAWLVERGVDDDRIEVIAFGEQNPIEPNALPDGSPNEEGRRANRRVEIRIAPPEDEASETEDESATADQDA</sequence>
<dbReference type="InterPro" id="IPR006665">
    <property type="entry name" value="OmpA-like"/>
</dbReference>
<evidence type="ECO:0000256" key="5">
    <source>
        <dbReference type="SAM" id="MobiDB-lite"/>
    </source>
</evidence>
<organism evidence="8 9">
    <name type="scientific">Erythrobacter westpacificensis</name>
    <dbReference type="NCBI Taxonomy" id="1055231"/>
    <lineage>
        <taxon>Bacteria</taxon>
        <taxon>Pseudomonadati</taxon>
        <taxon>Pseudomonadota</taxon>
        <taxon>Alphaproteobacteria</taxon>
        <taxon>Sphingomonadales</taxon>
        <taxon>Erythrobacteraceae</taxon>
        <taxon>Erythrobacter/Porphyrobacter group</taxon>
        <taxon>Erythrobacter</taxon>
    </lineage>
</organism>
<evidence type="ECO:0000256" key="2">
    <source>
        <dbReference type="ARBA" id="ARBA00023136"/>
    </source>
</evidence>
<reference evidence="9" key="1">
    <citation type="journal article" date="2019" name="Int. J. Syst. Evol. Microbiol.">
        <title>The Global Catalogue of Microorganisms (GCM) 10K type strain sequencing project: providing services to taxonomists for standard genome sequencing and annotation.</title>
        <authorList>
            <consortium name="The Broad Institute Genomics Platform"/>
            <consortium name="The Broad Institute Genome Sequencing Center for Infectious Disease"/>
            <person name="Wu L."/>
            <person name="Ma J."/>
        </authorList>
    </citation>
    <scope>NUCLEOTIDE SEQUENCE [LARGE SCALE GENOMIC DNA]</scope>
    <source>
        <strain evidence="9">JCM 18014</strain>
    </source>
</reference>
<feature type="compositionally biased region" description="Acidic residues" evidence="5">
    <location>
        <begin position="191"/>
        <end position="209"/>
    </location>
</feature>
<dbReference type="PROSITE" id="PS51257">
    <property type="entry name" value="PROKAR_LIPOPROTEIN"/>
    <property type="match status" value="1"/>
</dbReference>
<dbReference type="PANTHER" id="PTHR30329:SF21">
    <property type="entry name" value="LIPOPROTEIN YIAD-RELATED"/>
    <property type="match status" value="1"/>
</dbReference>
<dbReference type="SUPFAM" id="SSF103088">
    <property type="entry name" value="OmpA-like"/>
    <property type="match status" value="1"/>
</dbReference>
<feature type="domain" description="OmpA-like" evidence="7">
    <location>
        <begin position="68"/>
        <end position="192"/>
    </location>
</feature>
<dbReference type="Pfam" id="PF00691">
    <property type="entry name" value="OmpA"/>
    <property type="match status" value="1"/>
</dbReference>
<proteinExistence type="predicted"/>
<comment type="caution">
    <text evidence="8">The sequence shown here is derived from an EMBL/GenBank/DDBJ whole genome shotgun (WGS) entry which is preliminary data.</text>
</comment>
<dbReference type="Proteomes" id="UP001500518">
    <property type="component" value="Unassembled WGS sequence"/>
</dbReference>
<gene>
    <name evidence="8" type="ORF">GCM10023208_02010</name>
</gene>
<feature type="compositionally biased region" description="Low complexity" evidence="5">
    <location>
        <begin position="33"/>
        <end position="54"/>
    </location>
</feature>
<dbReference type="EMBL" id="BAABHV010000001">
    <property type="protein sequence ID" value="GAA5046531.1"/>
    <property type="molecule type" value="Genomic_DNA"/>
</dbReference>
<evidence type="ECO:0000259" key="7">
    <source>
        <dbReference type="PROSITE" id="PS51123"/>
    </source>
</evidence>
<protein>
    <recommendedName>
        <fullName evidence="7">OmpA-like domain-containing protein</fullName>
    </recommendedName>
</protein>
<keyword evidence="9" id="KW-1185">Reference proteome</keyword>
<dbReference type="PANTHER" id="PTHR30329">
    <property type="entry name" value="STATOR ELEMENT OF FLAGELLAR MOTOR COMPLEX"/>
    <property type="match status" value="1"/>
</dbReference>
<evidence type="ECO:0000256" key="6">
    <source>
        <dbReference type="SAM" id="SignalP"/>
    </source>
</evidence>
<feature type="compositionally biased region" description="Basic and acidic residues" evidence="5">
    <location>
        <begin position="175"/>
        <end position="186"/>
    </location>
</feature>
<name>A0ABP9JZ32_9SPHN</name>
<dbReference type="PROSITE" id="PS51123">
    <property type="entry name" value="OMPA_2"/>
    <property type="match status" value="1"/>
</dbReference>
<dbReference type="InterPro" id="IPR050330">
    <property type="entry name" value="Bact_OuterMem_StrucFunc"/>
</dbReference>
<dbReference type="PRINTS" id="PR01021">
    <property type="entry name" value="OMPADOMAIN"/>
</dbReference>
<evidence type="ECO:0000256" key="3">
    <source>
        <dbReference type="ARBA" id="ARBA00023237"/>
    </source>
</evidence>
<dbReference type="InterPro" id="IPR006664">
    <property type="entry name" value="OMP_bac"/>
</dbReference>
<feature type="region of interest" description="Disordered" evidence="5">
    <location>
        <begin position="158"/>
        <end position="209"/>
    </location>
</feature>
<evidence type="ECO:0000256" key="1">
    <source>
        <dbReference type="ARBA" id="ARBA00004442"/>
    </source>
</evidence>
<evidence type="ECO:0000313" key="8">
    <source>
        <dbReference type="EMBL" id="GAA5046531.1"/>
    </source>
</evidence>
<accession>A0ABP9JZ32</accession>
<dbReference type="CDD" id="cd07185">
    <property type="entry name" value="OmpA_C-like"/>
    <property type="match status" value="1"/>
</dbReference>